<keyword evidence="2" id="KW-1185">Reference proteome</keyword>
<dbReference type="AlphaFoldDB" id="A0A135HVC5"/>
<name>A0A135HVC5_9HYPH</name>
<proteinExistence type="predicted"/>
<sequence>MIFPSNRVRIMVATKPIDFRNYAATIIMRSCHCHLLIMQVLQELRYSTQARSLHITMLPHDGFTL</sequence>
<protein>
    <submittedName>
        <fullName evidence="1">Uncharacterized protein</fullName>
    </submittedName>
</protein>
<dbReference type="EMBL" id="LNTU01000016">
    <property type="protein sequence ID" value="KXF77149.1"/>
    <property type="molecule type" value="Genomic_DNA"/>
</dbReference>
<reference evidence="1 2" key="1">
    <citation type="submission" date="2015-11" db="EMBL/GenBank/DDBJ databases">
        <title>Draft genome sequence of Paramesorhizobium deserti A-3-E, a strain highly resistant to diverse beta-lactam antibiotics.</title>
        <authorList>
            <person name="Lv R."/>
            <person name="Yang X."/>
            <person name="Fang N."/>
            <person name="Guo J."/>
            <person name="Luo X."/>
            <person name="Peng F."/>
            <person name="Yang R."/>
            <person name="Cui Y."/>
            <person name="Fang C."/>
            <person name="Song Y."/>
        </authorList>
    </citation>
    <scope>NUCLEOTIDE SEQUENCE [LARGE SCALE GENOMIC DNA]</scope>
    <source>
        <strain evidence="1 2">A-3-E</strain>
    </source>
</reference>
<evidence type="ECO:0000313" key="1">
    <source>
        <dbReference type="EMBL" id="KXF77149.1"/>
    </source>
</evidence>
<dbReference type="Proteomes" id="UP000070107">
    <property type="component" value="Unassembled WGS sequence"/>
</dbReference>
<accession>A0A135HVC5</accession>
<organism evidence="1 2">
    <name type="scientific">Paramesorhizobium deserti</name>
    <dbReference type="NCBI Taxonomy" id="1494590"/>
    <lineage>
        <taxon>Bacteria</taxon>
        <taxon>Pseudomonadati</taxon>
        <taxon>Pseudomonadota</taxon>
        <taxon>Alphaproteobacteria</taxon>
        <taxon>Hyphomicrobiales</taxon>
        <taxon>Phyllobacteriaceae</taxon>
        <taxon>Paramesorhizobium</taxon>
    </lineage>
</organism>
<gene>
    <name evidence="1" type="ORF">ATN84_25450</name>
</gene>
<evidence type="ECO:0000313" key="2">
    <source>
        <dbReference type="Proteomes" id="UP000070107"/>
    </source>
</evidence>
<comment type="caution">
    <text evidence="1">The sequence shown here is derived from an EMBL/GenBank/DDBJ whole genome shotgun (WGS) entry which is preliminary data.</text>
</comment>